<reference evidence="2" key="1">
    <citation type="journal article" date="2014" name="Int. J. Syst. Evol. Microbiol.">
        <title>Complete genome sequence of Corynebacterium casei LMG S-19264T (=DSM 44701T), isolated from a smear-ripened cheese.</title>
        <authorList>
            <consortium name="US DOE Joint Genome Institute (JGI-PGF)"/>
            <person name="Walter F."/>
            <person name="Albersmeier A."/>
            <person name="Kalinowski J."/>
            <person name="Ruckert C."/>
        </authorList>
    </citation>
    <scope>NUCLEOTIDE SEQUENCE</scope>
    <source>
        <strain evidence="2">VKM Ac-1401</strain>
    </source>
</reference>
<reference evidence="2" key="2">
    <citation type="submission" date="2023-01" db="EMBL/GenBank/DDBJ databases">
        <authorList>
            <person name="Sun Q."/>
            <person name="Evtushenko L."/>
        </authorList>
    </citation>
    <scope>NUCLEOTIDE SEQUENCE</scope>
    <source>
        <strain evidence="2">VKM Ac-1401</strain>
    </source>
</reference>
<keyword evidence="3" id="KW-1185">Reference proteome</keyword>
<evidence type="ECO:0000313" key="2">
    <source>
        <dbReference type="EMBL" id="GLJ77015.1"/>
    </source>
</evidence>
<evidence type="ECO:0000313" key="3">
    <source>
        <dbReference type="Proteomes" id="UP001142372"/>
    </source>
</evidence>
<name>A0A9W6HAM9_9MICO</name>
<sequence length="100" mass="10870">MSRRDKKDPRVTSSTQPSRRDRFLPTELLGISAALGVFVGLIVLISTREFVLAGIALGVAFILSLVLMALFALAFKPNAAEVHDLEEQNAEQKKDGPAPH</sequence>
<keyword evidence="1" id="KW-1133">Transmembrane helix</keyword>
<comment type="caution">
    <text evidence="2">The sequence shown here is derived from an EMBL/GenBank/DDBJ whole genome shotgun (WGS) entry which is preliminary data.</text>
</comment>
<protein>
    <submittedName>
        <fullName evidence="2">Uncharacterized protein</fullName>
    </submittedName>
</protein>
<keyword evidence="1" id="KW-0812">Transmembrane</keyword>
<dbReference type="Proteomes" id="UP001142372">
    <property type="component" value="Unassembled WGS sequence"/>
</dbReference>
<feature type="transmembrane region" description="Helical" evidence="1">
    <location>
        <begin position="51"/>
        <end position="75"/>
    </location>
</feature>
<accession>A0A9W6HAM9</accession>
<gene>
    <name evidence="2" type="ORF">GCM10017584_25890</name>
</gene>
<proteinExistence type="predicted"/>
<dbReference type="AlphaFoldDB" id="A0A9W6HAM9"/>
<organism evidence="2 3">
    <name type="scientific">Leifsonia poae</name>
    <dbReference type="NCBI Taxonomy" id="110933"/>
    <lineage>
        <taxon>Bacteria</taxon>
        <taxon>Bacillati</taxon>
        <taxon>Actinomycetota</taxon>
        <taxon>Actinomycetes</taxon>
        <taxon>Micrococcales</taxon>
        <taxon>Microbacteriaceae</taxon>
        <taxon>Leifsonia</taxon>
    </lineage>
</organism>
<dbReference type="EMBL" id="BSEN01000012">
    <property type="protein sequence ID" value="GLJ77015.1"/>
    <property type="molecule type" value="Genomic_DNA"/>
</dbReference>
<evidence type="ECO:0000256" key="1">
    <source>
        <dbReference type="SAM" id="Phobius"/>
    </source>
</evidence>
<feature type="transmembrane region" description="Helical" evidence="1">
    <location>
        <begin position="28"/>
        <end position="45"/>
    </location>
</feature>
<keyword evidence="1" id="KW-0472">Membrane</keyword>